<organism evidence="2 3">
    <name type="scientific">Paenibacillus mucilaginosus 3016</name>
    <dbReference type="NCBI Taxonomy" id="1116391"/>
    <lineage>
        <taxon>Bacteria</taxon>
        <taxon>Bacillati</taxon>
        <taxon>Bacillota</taxon>
        <taxon>Bacilli</taxon>
        <taxon>Bacillales</taxon>
        <taxon>Paenibacillaceae</taxon>
        <taxon>Paenibacillus</taxon>
    </lineage>
</organism>
<dbReference type="STRING" id="1116391.PM3016_1489"/>
<dbReference type="Proteomes" id="UP000007523">
    <property type="component" value="Chromosome"/>
</dbReference>
<gene>
    <name evidence="2" type="ORF">PM3016_1489</name>
</gene>
<feature type="transmembrane region" description="Helical" evidence="1">
    <location>
        <begin position="12"/>
        <end position="29"/>
    </location>
</feature>
<feature type="transmembrane region" description="Helical" evidence="1">
    <location>
        <begin position="41"/>
        <end position="64"/>
    </location>
</feature>
<dbReference type="EMBL" id="CP003235">
    <property type="protein sequence ID" value="AFC28414.1"/>
    <property type="molecule type" value="Genomic_DNA"/>
</dbReference>
<keyword evidence="1" id="KW-0812">Transmembrane</keyword>
<reference evidence="2 3" key="1">
    <citation type="journal article" date="2012" name="J. Bacteriol.">
        <title>Complete Genome Sequence of Paenibacillus mucilaginosus 3016, a Bacterium Functional as Microbial Fertilizer.</title>
        <authorList>
            <person name="Ma M."/>
            <person name="Wang Z."/>
            <person name="Li L."/>
            <person name="Jiang X."/>
            <person name="Guan D."/>
            <person name="Cao F."/>
            <person name="Chen H."/>
            <person name="Wang X."/>
            <person name="Shen D."/>
            <person name="Du B."/>
            <person name="Li J."/>
        </authorList>
    </citation>
    <scope>NUCLEOTIDE SEQUENCE [LARGE SCALE GENOMIC DNA]</scope>
    <source>
        <strain evidence="2 3">3016</strain>
    </source>
</reference>
<keyword evidence="1" id="KW-1133">Transmembrane helix</keyword>
<sequence>MTLWVNFSLNEISILVLNTAVYVLMFFLPRKLTSQVRTLSLLWGFTIGVIFDFTIGGGLIDFYMVNDSNHFEAFDFLYYFLFAPFGYFFFYFYEILRINKKTFIPYVLAWSVVGVAAQWAFTFLEIITFQKGYKVPYSFPVFLVTQTLTGIYLERVKSRQPIMAAPKKKESRKYVLRRWLT</sequence>
<proteinExistence type="predicted"/>
<dbReference type="HOGENOM" id="CLU_134873_0_0_9"/>
<keyword evidence="3" id="KW-1185">Reference proteome</keyword>
<accession>H6NGX2</accession>
<protein>
    <submittedName>
        <fullName evidence="2">Uncharacterized protein</fullName>
    </submittedName>
</protein>
<feature type="transmembrane region" description="Helical" evidence="1">
    <location>
        <begin position="103"/>
        <end position="129"/>
    </location>
</feature>
<dbReference type="KEGG" id="pmq:PM3016_1489"/>
<evidence type="ECO:0000313" key="3">
    <source>
        <dbReference type="Proteomes" id="UP000007523"/>
    </source>
</evidence>
<dbReference type="RefSeq" id="WP_014369016.1">
    <property type="nucleotide sequence ID" value="NC_016935.1"/>
</dbReference>
<dbReference type="AlphaFoldDB" id="H6NGX2"/>
<evidence type="ECO:0000256" key="1">
    <source>
        <dbReference type="SAM" id="Phobius"/>
    </source>
</evidence>
<keyword evidence="1" id="KW-0472">Membrane</keyword>
<feature type="transmembrane region" description="Helical" evidence="1">
    <location>
        <begin position="76"/>
        <end position="96"/>
    </location>
</feature>
<name>H6NGX2_9BACL</name>
<evidence type="ECO:0000313" key="2">
    <source>
        <dbReference type="EMBL" id="AFC28414.1"/>
    </source>
</evidence>